<comment type="caution">
    <text evidence="3">The sequence shown here is derived from an EMBL/GenBank/DDBJ whole genome shotgun (WGS) entry which is preliminary data.</text>
</comment>
<comment type="similarity">
    <text evidence="1">Belongs to the bacterial solute-binding protein 1 family.</text>
</comment>
<organism evidence="3 4">
    <name type="scientific">Cohnella ginsengisoli</name>
    <dbReference type="NCBI Taxonomy" id="425004"/>
    <lineage>
        <taxon>Bacteria</taxon>
        <taxon>Bacillati</taxon>
        <taxon>Bacillota</taxon>
        <taxon>Bacilli</taxon>
        <taxon>Bacillales</taxon>
        <taxon>Paenibacillaceae</taxon>
        <taxon>Cohnella</taxon>
    </lineage>
</organism>
<dbReference type="AlphaFoldDB" id="A0A9X4QM76"/>
<accession>A0A9X4QM76</accession>
<dbReference type="EMBL" id="JAPDHZ010000002">
    <property type="protein sequence ID" value="MDG0791090.1"/>
    <property type="molecule type" value="Genomic_DNA"/>
</dbReference>
<evidence type="ECO:0000313" key="4">
    <source>
        <dbReference type="Proteomes" id="UP001153387"/>
    </source>
</evidence>
<protein>
    <submittedName>
        <fullName evidence="3">Extracellular solute-binding protein</fullName>
    </submittedName>
</protein>
<dbReference type="InterPro" id="IPR006059">
    <property type="entry name" value="SBP"/>
</dbReference>
<dbReference type="PANTHER" id="PTHR43649">
    <property type="entry name" value="ARABINOSE-BINDING PROTEIN-RELATED"/>
    <property type="match status" value="1"/>
</dbReference>
<gene>
    <name evidence="3" type="ORF">OMP38_09580</name>
</gene>
<dbReference type="Gene3D" id="3.40.190.10">
    <property type="entry name" value="Periplasmic binding protein-like II"/>
    <property type="match status" value="2"/>
</dbReference>
<dbReference type="SUPFAM" id="SSF53850">
    <property type="entry name" value="Periplasmic binding protein-like II"/>
    <property type="match status" value="1"/>
</dbReference>
<dbReference type="Pfam" id="PF01547">
    <property type="entry name" value="SBP_bac_1"/>
    <property type="match status" value="1"/>
</dbReference>
<evidence type="ECO:0000256" key="2">
    <source>
        <dbReference type="ARBA" id="ARBA00022448"/>
    </source>
</evidence>
<name>A0A9X4QM76_9BACL</name>
<sequence>MADHRAGRRKGDHAQLPPGARRNRLFLQWTPLLLALILLSACGGVSSYSSDRPVVSDPTRVIRYVSSNLESQQPRIVSELARDYEREHPSVRYEFENVNTSDLLQRIQLLAASNDLPELFTYESGKPLQQLSEHGFVLDIEQAFGELGLGDALNPTAVKLLKSMTGGKGLYALPLEINIEGFWYNKSLFEQNGIEVPKTWDELLQAAEKLQQAGVQPFAVAGSQKWTLTRLINGYVVRKYGFDAMARVSRGELSLTDPGFVEAADVVQRMALQGYFGDHVNTTDLDEATAMFLQGRAAIYYTGELEPSGLQRSETEPHRRGPDRLVQYPACTGRRGRRRRLAA</sequence>
<dbReference type="PANTHER" id="PTHR43649:SF29">
    <property type="entry name" value="OSMOPROTECTIVE COMPOUNDS-BINDING PROTEIN GGTB"/>
    <property type="match status" value="1"/>
</dbReference>
<reference evidence="3 4" key="1">
    <citation type="submission" date="2022-10" db="EMBL/GenBank/DDBJ databases">
        <title>Comparative genomic analysis of Cohnella hashimotonis sp. nov., isolated from the International Space Station.</title>
        <authorList>
            <person name="Simpson A."/>
            <person name="Venkateswaran K."/>
        </authorList>
    </citation>
    <scope>NUCLEOTIDE SEQUENCE [LARGE SCALE GENOMIC DNA]</scope>
    <source>
        <strain evidence="3 4">DSM 18997</strain>
    </source>
</reference>
<keyword evidence="4" id="KW-1185">Reference proteome</keyword>
<evidence type="ECO:0000313" key="3">
    <source>
        <dbReference type="EMBL" id="MDG0791090.1"/>
    </source>
</evidence>
<dbReference type="InterPro" id="IPR050490">
    <property type="entry name" value="Bact_solute-bd_prot1"/>
</dbReference>
<dbReference type="RefSeq" id="WP_277564868.1">
    <property type="nucleotide sequence ID" value="NZ_JAPDHZ010000002.1"/>
</dbReference>
<keyword evidence="2" id="KW-0813">Transport</keyword>
<evidence type="ECO:0000256" key="1">
    <source>
        <dbReference type="ARBA" id="ARBA00008520"/>
    </source>
</evidence>
<dbReference type="Proteomes" id="UP001153387">
    <property type="component" value="Unassembled WGS sequence"/>
</dbReference>
<proteinExistence type="inferred from homology"/>